<dbReference type="Pfam" id="PF00146">
    <property type="entry name" value="NADHdh"/>
    <property type="match status" value="1"/>
</dbReference>
<dbReference type="GO" id="GO:0008137">
    <property type="term" value="F:NADH dehydrogenase (ubiquinone) activity"/>
    <property type="evidence" value="ECO:0007669"/>
    <property type="project" value="UniProtKB-EC"/>
</dbReference>
<evidence type="ECO:0000256" key="1">
    <source>
        <dbReference type="ARBA" id="ARBA00004141"/>
    </source>
</evidence>
<proteinExistence type="inferred from homology"/>
<evidence type="ECO:0000256" key="4">
    <source>
        <dbReference type="ARBA" id="ARBA00021009"/>
    </source>
</evidence>
<comment type="subcellular location">
    <subcellularLocation>
        <location evidence="1">Membrane</location>
        <topology evidence="1">Multi-pass membrane protein</topology>
    </subcellularLocation>
    <subcellularLocation>
        <location evidence="10">Mitochondrion inner membrane</location>
        <topology evidence="10">Multi-pass membrane protein</topology>
    </subcellularLocation>
</comment>
<dbReference type="GO" id="GO:0005743">
    <property type="term" value="C:mitochondrial inner membrane"/>
    <property type="evidence" value="ECO:0007669"/>
    <property type="project" value="UniProtKB-SubCell"/>
</dbReference>
<evidence type="ECO:0000256" key="8">
    <source>
        <dbReference type="ARBA" id="ARBA00023136"/>
    </source>
</evidence>
<name>A0A1L7PQ53_HALPP</name>
<dbReference type="PROSITE" id="PS00668">
    <property type="entry name" value="COMPLEX1_ND1_2"/>
    <property type="match status" value="1"/>
</dbReference>
<dbReference type="GO" id="GO:0009060">
    <property type="term" value="P:aerobic respiration"/>
    <property type="evidence" value="ECO:0007669"/>
    <property type="project" value="TreeGrafter"/>
</dbReference>
<dbReference type="InterPro" id="IPR001694">
    <property type="entry name" value="NADH_UbQ_OxRdtase_su1/FPO"/>
</dbReference>
<comment type="catalytic activity">
    <reaction evidence="9 11">
        <text>a ubiquinone + NADH + 5 H(+)(in) = a ubiquinol + NAD(+) + 4 H(+)(out)</text>
        <dbReference type="Rhea" id="RHEA:29091"/>
        <dbReference type="Rhea" id="RHEA-COMP:9565"/>
        <dbReference type="Rhea" id="RHEA-COMP:9566"/>
        <dbReference type="ChEBI" id="CHEBI:15378"/>
        <dbReference type="ChEBI" id="CHEBI:16389"/>
        <dbReference type="ChEBI" id="CHEBI:17976"/>
        <dbReference type="ChEBI" id="CHEBI:57540"/>
        <dbReference type="ChEBI" id="CHEBI:57945"/>
        <dbReference type="EC" id="7.1.1.2"/>
    </reaction>
</comment>
<keyword evidence="11" id="KW-0830">Ubiquinone</keyword>
<evidence type="ECO:0000256" key="12">
    <source>
        <dbReference type="SAM" id="Phobius"/>
    </source>
</evidence>
<feature type="transmembrane region" description="Helical" evidence="12">
    <location>
        <begin position="291"/>
        <end position="311"/>
    </location>
</feature>
<organism evidence="13">
    <name type="scientific">Halocynthia papillosa</name>
    <name type="common">Red sea-squirt</name>
    <dbReference type="NCBI Taxonomy" id="201963"/>
    <lineage>
        <taxon>Eukaryota</taxon>
        <taxon>Metazoa</taxon>
        <taxon>Chordata</taxon>
        <taxon>Tunicata</taxon>
        <taxon>Ascidiacea</taxon>
        <taxon>Stolidobranchia</taxon>
        <taxon>Pyuridae</taxon>
        <taxon>Halocynthia</taxon>
    </lineage>
</organism>
<evidence type="ECO:0000313" key="13">
    <source>
        <dbReference type="EMBL" id="CAQ68507.1"/>
    </source>
</evidence>
<evidence type="ECO:0000256" key="3">
    <source>
        <dbReference type="ARBA" id="ARBA00012944"/>
    </source>
</evidence>
<accession>A0A1L7PQ53</accession>
<dbReference type="EMBL" id="FM177863">
    <property type="protein sequence ID" value="CAQ68507.1"/>
    <property type="molecule type" value="Genomic_DNA"/>
</dbReference>
<keyword evidence="8 12" id="KW-0472">Membrane</keyword>
<feature type="transmembrane region" description="Helical" evidence="12">
    <location>
        <begin position="259"/>
        <end position="279"/>
    </location>
</feature>
<dbReference type="PANTHER" id="PTHR11432">
    <property type="entry name" value="NADH DEHYDROGENASE SUBUNIT 1"/>
    <property type="match status" value="1"/>
</dbReference>
<evidence type="ECO:0000256" key="7">
    <source>
        <dbReference type="ARBA" id="ARBA00023027"/>
    </source>
</evidence>
<dbReference type="InterPro" id="IPR018086">
    <property type="entry name" value="NADH_UbQ_OxRdtase_su1_CS"/>
</dbReference>
<dbReference type="GO" id="GO:0003954">
    <property type="term" value="F:NADH dehydrogenase activity"/>
    <property type="evidence" value="ECO:0007669"/>
    <property type="project" value="TreeGrafter"/>
</dbReference>
<dbReference type="EC" id="7.1.1.2" evidence="3 11"/>
<evidence type="ECO:0000256" key="9">
    <source>
        <dbReference type="ARBA" id="ARBA00049551"/>
    </source>
</evidence>
<protein>
    <recommendedName>
        <fullName evidence="4 11">NADH-ubiquinone oxidoreductase chain 1</fullName>
        <ecNumber evidence="3 11">7.1.1.2</ecNumber>
    </recommendedName>
</protein>
<gene>
    <name evidence="13" type="primary">nad1</name>
</gene>
<sequence>MWFCLLLLGVFFCLVYLFSVVFLLCLLLLVAFLVLLERKFLGLTQIRMGPNVVGLSGVMQTIGDGIKLLLKRFFFFGKMNFFFLMCPIIGFLLSVVHWLVMPIPGLFWYLGCSVLFTFAVSGLLVYVVLWAGWGSDSVYGLLGSVRGVSQMISYEVVFMFFVLCFLMMYGDYSWDCFMGVGMLFGISFKFVFLLLWCIILLAELNRVPFDLVEGESELVSGFNVEYAGFGFTLLFLAEYMNIWFVCFLTYVVFVGFFGLFWFILFGFSFVCMCVWIRCVLPRYKFTQLIDLMWKGLLPCIFFFLMVMTVMMY</sequence>
<keyword evidence="7 10" id="KW-0520">NAD</keyword>
<evidence type="ECO:0000256" key="5">
    <source>
        <dbReference type="ARBA" id="ARBA00022692"/>
    </source>
</evidence>
<comment type="similarity">
    <text evidence="2 10">Belongs to the complex I subunit 1 family.</text>
</comment>
<feature type="transmembrane region" description="Helical" evidence="12">
    <location>
        <begin position="106"/>
        <end position="131"/>
    </location>
</feature>
<feature type="transmembrane region" description="Helical" evidence="12">
    <location>
        <begin position="152"/>
        <end position="170"/>
    </location>
</feature>
<geneLocation type="mitochondrion" evidence="13"/>
<keyword evidence="11 13" id="KW-0496">Mitochondrion</keyword>
<feature type="transmembrane region" description="Helical" evidence="12">
    <location>
        <begin position="81"/>
        <end position="100"/>
    </location>
</feature>
<evidence type="ECO:0000256" key="2">
    <source>
        <dbReference type="ARBA" id="ARBA00010535"/>
    </source>
</evidence>
<reference evidence="13" key="1">
    <citation type="journal article" date="2014" name="Genome Biol. Evol.">
        <title>Ascidian mitogenomics: comparison of evolutionary rates in closely related taxa provides evidence of ongoing speciation events.</title>
        <authorList>
            <person name="Griggio F."/>
            <person name="Voskoboynik A."/>
            <person name="Iannelli F."/>
            <person name="Justy F."/>
            <person name="Tilak M.K."/>
            <person name="Turon X."/>
            <person name="Pesole G."/>
            <person name="Douzery E.J."/>
            <person name="Mastrototaro F."/>
            <person name="Gissi C."/>
        </authorList>
    </citation>
    <scope>NUCLEOTIDE SEQUENCE</scope>
</reference>
<dbReference type="AlphaFoldDB" id="A0A1L7PQ53"/>
<evidence type="ECO:0000256" key="10">
    <source>
        <dbReference type="RuleBase" id="RU000471"/>
    </source>
</evidence>
<dbReference type="PANTHER" id="PTHR11432:SF3">
    <property type="entry name" value="NADH-UBIQUINONE OXIDOREDUCTASE CHAIN 1"/>
    <property type="match status" value="1"/>
</dbReference>
<feature type="transmembrane region" description="Helical" evidence="12">
    <location>
        <begin position="182"/>
        <end position="205"/>
    </location>
</feature>
<keyword evidence="6 12" id="KW-1133">Transmembrane helix</keyword>
<feature type="transmembrane region" description="Helical" evidence="12">
    <location>
        <begin position="6"/>
        <end position="36"/>
    </location>
</feature>
<evidence type="ECO:0000256" key="11">
    <source>
        <dbReference type="RuleBase" id="RU000473"/>
    </source>
</evidence>
<feature type="transmembrane region" description="Helical" evidence="12">
    <location>
        <begin position="226"/>
        <end position="253"/>
    </location>
</feature>
<evidence type="ECO:0000256" key="6">
    <source>
        <dbReference type="ARBA" id="ARBA00022989"/>
    </source>
</evidence>
<keyword evidence="5 10" id="KW-0812">Transmembrane</keyword>